<evidence type="ECO:0000256" key="7">
    <source>
        <dbReference type="ARBA" id="ARBA00022917"/>
    </source>
</evidence>
<evidence type="ECO:0000256" key="2">
    <source>
        <dbReference type="ARBA" id="ARBA00007733"/>
    </source>
</evidence>
<accession>A0A6J4RY91</accession>
<dbReference type="SUPFAM" id="SSF52540">
    <property type="entry name" value="P-loop containing nucleoside triphosphate hydrolases"/>
    <property type="match status" value="1"/>
</dbReference>
<dbReference type="CDD" id="cd03692">
    <property type="entry name" value="mtIF2_IVc"/>
    <property type="match status" value="1"/>
</dbReference>
<evidence type="ECO:0000256" key="4">
    <source>
        <dbReference type="ARBA" id="ARBA00022490"/>
    </source>
</evidence>
<dbReference type="AlphaFoldDB" id="A0A6J4RY91"/>
<feature type="region of interest" description="Disordered" evidence="12">
    <location>
        <begin position="47"/>
        <end position="145"/>
    </location>
</feature>
<feature type="region of interest" description="G-domain" evidence="10">
    <location>
        <begin position="229"/>
        <end position="377"/>
    </location>
</feature>
<dbReference type="Pfam" id="PF22042">
    <property type="entry name" value="EF-G_D2"/>
    <property type="match status" value="1"/>
</dbReference>
<dbReference type="Gene3D" id="3.40.50.300">
    <property type="entry name" value="P-loop containing nucleotide triphosphate hydrolases"/>
    <property type="match status" value="1"/>
</dbReference>
<dbReference type="InterPro" id="IPR000178">
    <property type="entry name" value="TF_IF2_bacterial-like"/>
</dbReference>
<dbReference type="Gene3D" id="1.10.10.2480">
    <property type="match status" value="1"/>
</dbReference>
<dbReference type="InterPro" id="IPR000795">
    <property type="entry name" value="T_Tr_GTP-bd_dom"/>
</dbReference>
<dbReference type="FunFam" id="3.40.50.10050:FF:000001">
    <property type="entry name" value="Translation initiation factor IF-2"/>
    <property type="match status" value="1"/>
</dbReference>
<dbReference type="InterPro" id="IPR027417">
    <property type="entry name" value="P-loop_NTPase"/>
</dbReference>
<feature type="compositionally biased region" description="Low complexity" evidence="12">
    <location>
        <begin position="133"/>
        <end position="145"/>
    </location>
</feature>
<dbReference type="InterPro" id="IPR005225">
    <property type="entry name" value="Small_GTP-bd"/>
</dbReference>
<dbReference type="InterPro" id="IPR023115">
    <property type="entry name" value="TIF_IF2_dom3"/>
</dbReference>
<dbReference type="FunFam" id="3.40.50.300:FF:000019">
    <property type="entry name" value="Translation initiation factor IF-2"/>
    <property type="match status" value="1"/>
</dbReference>
<keyword evidence="5 10" id="KW-0396">Initiation factor</keyword>
<dbReference type="HAMAP" id="MF_00100_B">
    <property type="entry name" value="IF_2_B"/>
    <property type="match status" value="1"/>
</dbReference>
<dbReference type="CDD" id="cd03702">
    <property type="entry name" value="IF2_mtIF2_II"/>
    <property type="match status" value="1"/>
</dbReference>
<dbReference type="GO" id="GO:0003924">
    <property type="term" value="F:GTPase activity"/>
    <property type="evidence" value="ECO:0007669"/>
    <property type="project" value="UniProtKB-UniRule"/>
</dbReference>
<dbReference type="SUPFAM" id="SSF52156">
    <property type="entry name" value="Initiation factor IF2/eIF5b, domain 3"/>
    <property type="match status" value="1"/>
</dbReference>
<feature type="compositionally biased region" description="Basic and acidic residues" evidence="12">
    <location>
        <begin position="88"/>
        <end position="98"/>
    </location>
</feature>
<protein>
    <recommendedName>
        <fullName evidence="3 10">Translation initiation factor IF-2</fullName>
    </recommendedName>
</protein>
<dbReference type="InterPro" id="IPR053905">
    <property type="entry name" value="EF-G-like_DII"/>
</dbReference>
<dbReference type="Pfam" id="PF04760">
    <property type="entry name" value="IF2_N"/>
    <property type="match status" value="2"/>
</dbReference>
<evidence type="ECO:0000256" key="10">
    <source>
        <dbReference type="HAMAP-Rule" id="MF_00100"/>
    </source>
</evidence>
<dbReference type="GO" id="GO:0003743">
    <property type="term" value="F:translation initiation factor activity"/>
    <property type="evidence" value="ECO:0007669"/>
    <property type="project" value="UniProtKB-UniRule"/>
</dbReference>
<dbReference type="InterPro" id="IPR006847">
    <property type="entry name" value="IF2_N"/>
</dbReference>
<sequence>MSKRVHEIAKELGLNSKEVMGRLKDAGVEVKSHSSSVEDPVYERVFGAGGATTNGAANGRSAAQETEAQEAREAAEKSGHGATIQEAPAEKPVSDVKKGRNQKKRRRVVIDASARNRGTRPTAAPVAPREQESAPVAESEAAADAGVRVEPGATVKDLGEALGVPPTRIIQVLMGLGEMKTLTQTLSIEEVELISDELGVKVEIGAVEEPAPEEVLPDDDPADLEEKPPVVTVMGHVDHGKTSLLDRIRHENVQSGEAGGITQHIGAYQVESDGRKVTFIDTPGHEAFTEMRARGAKVTDVVVLVVAADDGIMPQTQEAIEHARAAGVPMVVALNKIDVPNANQDRVLGELSERGLMPEAYGGETVTVPVSAKTGEGIDELLENILVVAELEDLKANPNAPASGYVVEGERDPGRGPVATLLLNRGTLHKGDAVLAGTAYGRVRAMLDYTGTRVKDAGPGSPVEILGLSGVPEAGTRFEVVEHERQARDRAQQAEEKLRRQELAQGGSRRSLEDLLGQGGMQDLNLVIKADVAGSVEALKEALAKLSTDEVRVNIVRSGVGALTDSDVMLGSASDGILLGFNVRPTNTAKQVAEREGVEIRTYDVIYKALEEIEAAMRGMLAPEEREQETGTAEVRQTFRTPNAGVVAGCMVTSGEIFRNNRVRLVRDGTVVYEGNIGSLKRFRDDARSVREGFECGIGIENFDDVKEGDVLEFFEIVEVPR</sequence>
<feature type="compositionally biased region" description="Basic and acidic residues" evidence="12">
    <location>
        <begin position="69"/>
        <end position="79"/>
    </location>
</feature>
<dbReference type="GO" id="GO:0005829">
    <property type="term" value="C:cytosol"/>
    <property type="evidence" value="ECO:0007669"/>
    <property type="project" value="TreeGrafter"/>
</dbReference>
<feature type="binding site" evidence="10">
    <location>
        <begin position="335"/>
        <end position="338"/>
    </location>
    <ligand>
        <name>GTP</name>
        <dbReference type="ChEBI" id="CHEBI:37565"/>
    </ligand>
</feature>
<dbReference type="PANTHER" id="PTHR43381:SF5">
    <property type="entry name" value="TR-TYPE G DOMAIN-CONTAINING PROTEIN"/>
    <property type="match status" value="1"/>
</dbReference>
<evidence type="ECO:0000256" key="5">
    <source>
        <dbReference type="ARBA" id="ARBA00022540"/>
    </source>
</evidence>
<evidence type="ECO:0000313" key="14">
    <source>
        <dbReference type="EMBL" id="CAA9480033.1"/>
    </source>
</evidence>
<dbReference type="Gene3D" id="2.40.30.10">
    <property type="entry name" value="Translation factors"/>
    <property type="match status" value="2"/>
</dbReference>
<keyword evidence="6 10" id="KW-0547">Nucleotide-binding</keyword>
<comment type="subcellular location">
    <subcellularLocation>
        <location evidence="1 10">Cytoplasm</location>
    </subcellularLocation>
</comment>
<dbReference type="CDD" id="cd01887">
    <property type="entry name" value="IF2_eIF5B"/>
    <property type="match status" value="1"/>
</dbReference>
<dbReference type="Pfam" id="PF03144">
    <property type="entry name" value="GTP_EFTU_D2"/>
    <property type="match status" value="1"/>
</dbReference>
<dbReference type="PROSITE" id="PS51722">
    <property type="entry name" value="G_TR_2"/>
    <property type="match status" value="1"/>
</dbReference>
<evidence type="ECO:0000256" key="1">
    <source>
        <dbReference type="ARBA" id="ARBA00004496"/>
    </source>
</evidence>
<gene>
    <name evidence="10" type="primary">infB</name>
    <name evidence="14" type="ORF">AVDCRST_MAG05-1202</name>
</gene>
<keyword evidence="7 10" id="KW-0648">Protein biosynthesis</keyword>
<feature type="binding site" evidence="10">
    <location>
        <begin position="235"/>
        <end position="242"/>
    </location>
    <ligand>
        <name>GTP</name>
        <dbReference type="ChEBI" id="CHEBI:37565"/>
    </ligand>
</feature>
<reference evidence="14" key="1">
    <citation type="submission" date="2020-02" db="EMBL/GenBank/DDBJ databases">
        <authorList>
            <person name="Meier V. D."/>
        </authorList>
    </citation>
    <scope>NUCLEOTIDE SEQUENCE</scope>
    <source>
        <strain evidence="14">AVDCRST_MAG05</strain>
    </source>
</reference>
<evidence type="ECO:0000259" key="13">
    <source>
        <dbReference type="PROSITE" id="PS51722"/>
    </source>
</evidence>
<feature type="binding site" evidence="10">
    <location>
        <begin position="281"/>
        <end position="285"/>
    </location>
    <ligand>
        <name>GTP</name>
        <dbReference type="ChEBI" id="CHEBI:37565"/>
    </ligand>
</feature>
<proteinExistence type="inferred from homology"/>
<evidence type="ECO:0000256" key="9">
    <source>
        <dbReference type="ARBA" id="ARBA00025162"/>
    </source>
</evidence>
<dbReference type="EMBL" id="CADCVM010000136">
    <property type="protein sequence ID" value="CAA9480033.1"/>
    <property type="molecule type" value="Genomic_DNA"/>
</dbReference>
<dbReference type="FunFam" id="2.40.30.10:FF:000054">
    <property type="entry name" value="Translation initiation factor IF-2"/>
    <property type="match status" value="1"/>
</dbReference>
<name>A0A6J4RY91_9ACTN</name>
<dbReference type="InterPro" id="IPR036925">
    <property type="entry name" value="TIF_IF2_dom3_sf"/>
</dbReference>
<dbReference type="InterPro" id="IPR004161">
    <property type="entry name" value="EFTu-like_2"/>
</dbReference>
<evidence type="ECO:0000256" key="12">
    <source>
        <dbReference type="SAM" id="MobiDB-lite"/>
    </source>
</evidence>
<evidence type="ECO:0000256" key="8">
    <source>
        <dbReference type="ARBA" id="ARBA00023134"/>
    </source>
</evidence>
<evidence type="ECO:0000256" key="6">
    <source>
        <dbReference type="ARBA" id="ARBA00022741"/>
    </source>
</evidence>
<evidence type="ECO:0000256" key="3">
    <source>
        <dbReference type="ARBA" id="ARBA00020675"/>
    </source>
</evidence>
<feature type="compositionally biased region" description="Low complexity" evidence="12">
    <location>
        <begin position="53"/>
        <end position="66"/>
    </location>
</feature>
<dbReference type="SUPFAM" id="SSF50447">
    <property type="entry name" value="Translation proteins"/>
    <property type="match status" value="2"/>
</dbReference>
<dbReference type="InterPro" id="IPR044145">
    <property type="entry name" value="IF2_II"/>
</dbReference>
<dbReference type="NCBIfam" id="TIGR00231">
    <property type="entry name" value="small_GTP"/>
    <property type="match status" value="1"/>
</dbReference>
<organism evidence="14">
    <name type="scientific">uncultured Rubrobacteraceae bacterium</name>
    <dbReference type="NCBI Taxonomy" id="349277"/>
    <lineage>
        <taxon>Bacteria</taxon>
        <taxon>Bacillati</taxon>
        <taxon>Actinomycetota</taxon>
        <taxon>Rubrobacteria</taxon>
        <taxon>Rubrobacterales</taxon>
        <taxon>Rubrobacteraceae</taxon>
        <taxon>environmental samples</taxon>
    </lineage>
</organism>
<dbReference type="InterPro" id="IPR009000">
    <property type="entry name" value="Transl_B-barrel_sf"/>
</dbReference>
<dbReference type="Gene3D" id="3.40.50.10050">
    <property type="entry name" value="Translation initiation factor IF- 2, domain 3"/>
    <property type="match status" value="1"/>
</dbReference>
<keyword evidence="4 10" id="KW-0963">Cytoplasm</keyword>
<dbReference type="InterPro" id="IPR015760">
    <property type="entry name" value="TIF_IF2"/>
</dbReference>
<dbReference type="GO" id="GO:0005525">
    <property type="term" value="F:GTP binding"/>
    <property type="evidence" value="ECO:0007669"/>
    <property type="project" value="UniProtKB-KW"/>
</dbReference>
<evidence type="ECO:0000256" key="11">
    <source>
        <dbReference type="RuleBase" id="RU000644"/>
    </source>
</evidence>
<dbReference type="FunFam" id="2.40.30.10:FF:000008">
    <property type="entry name" value="Translation initiation factor IF-2"/>
    <property type="match status" value="1"/>
</dbReference>
<comment type="similarity">
    <text evidence="2 10 11">Belongs to the TRAFAC class translation factor GTPase superfamily. Classic translation factor GTPase family. IF-2 subfamily.</text>
</comment>
<comment type="function">
    <text evidence="9 10 11">One of the essential components for the initiation of protein synthesis. Protects formylmethionyl-tRNA from spontaneous hydrolysis and promotes its binding to the 30S ribosomal subunits. Also involved in the hydrolysis of GTP during the formation of the 70S ribosomal complex.</text>
</comment>
<dbReference type="PANTHER" id="PTHR43381">
    <property type="entry name" value="TRANSLATION INITIATION FACTOR IF-2-RELATED"/>
    <property type="match status" value="1"/>
</dbReference>
<feature type="domain" description="Tr-type G" evidence="13">
    <location>
        <begin position="226"/>
        <end position="395"/>
    </location>
</feature>
<dbReference type="NCBIfam" id="TIGR00487">
    <property type="entry name" value="IF-2"/>
    <property type="match status" value="1"/>
</dbReference>
<dbReference type="Pfam" id="PF00009">
    <property type="entry name" value="GTP_EFTU"/>
    <property type="match status" value="1"/>
</dbReference>
<keyword evidence="8 10" id="KW-0342">GTP-binding</keyword>
<dbReference type="Pfam" id="PF11987">
    <property type="entry name" value="IF-2"/>
    <property type="match status" value="1"/>
</dbReference>